<dbReference type="AlphaFoldDB" id="A0AAW2H8P0"/>
<dbReference type="EMBL" id="JARGDH010000006">
    <property type="protein sequence ID" value="KAL0266174.1"/>
    <property type="molecule type" value="Genomic_DNA"/>
</dbReference>
<evidence type="ECO:0000313" key="1">
    <source>
        <dbReference type="EMBL" id="KAL0266174.1"/>
    </source>
</evidence>
<name>A0AAW2H8P0_9NEOP</name>
<organism evidence="1">
    <name type="scientific">Menopon gallinae</name>
    <name type="common">poultry shaft louse</name>
    <dbReference type="NCBI Taxonomy" id="328185"/>
    <lineage>
        <taxon>Eukaryota</taxon>
        <taxon>Metazoa</taxon>
        <taxon>Ecdysozoa</taxon>
        <taxon>Arthropoda</taxon>
        <taxon>Hexapoda</taxon>
        <taxon>Insecta</taxon>
        <taxon>Pterygota</taxon>
        <taxon>Neoptera</taxon>
        <taxon>Paraneoptera</taxon>
        <taxon>Psocodea</taxon>
        <taxon>Troctomorpha</taxon>
        <taxon>Phthiraptera</taxon>
        <taxon>Amblycera</taxon>
        <taxon>Menoponidae</taxon>
        <taxon>Menopon</taxon>
    </lineage>
</organism>
<proteinExistence type="predicted"/>
<comment type="caution">
    <text evidence="1">The sequence shown here is derived from an EMBL/GenBank/DDBJ whole genome shotgun (WGS) entry which is preliminary data.</text>
</comment>
<sequence>MSATQPISHNFLPTNFYYVYDVFETFAQRTSTKLTLAQFFHLLKKVECVVVLEGCDTGMSIVCLRAHFDKDTGLQILSSDANAGDDEQVGAAGDIYDNISEDSDSVMIQAVGGKNVSPKKSRKISKKGRKKVQEKKQGSAEACSAVNASKQPRLHEENTYRDAQKRLLEAFGDGVIIPTCALHTTYINVHGSAFEYKKLPCKKGYHTHSSLSKYIACCKDTFEIRSFGGHYIKRVDYDAKILIERRKNTHVSQLASPASKYHLELLLVNMFPARTSIEYSDLIHVFKDVYGVSLGSLCAGNPKKAISSLATPNIYLTQNSKTMVTLVPSWSSGYKDFGELNSMLQASALDTSIFAKRDTAPVEPKEPGASSPLLEIAGANVPRCIQTQHTADDTLSLFKFCDQEGGLCLQWGYVNQHVKLNGKNTFFDVN</sequence>
<protein>
    <submittedName>
        <fullName evidence="1">Uncharacterized protein</fullName>
    </submittedName>
</protein>
<reference evidence="1" key="1">
    <citation type="journal article" date="2024" name="Gigascience">
        <title>Chromosome-level genome of the poultry shaft louse Menopon gallinae provides insight into the host-switching and adaptive evolution of parasitic lice.</title>
        <authorList>
            <person name="Xu Y."/>
            <person name="Ma L."/>
            <person name="Liu S."/>
            <person name="Liang Y."/>
            <person name="Liu Q."/>
            <person name="He Z."/>
            <person name="Tian L."/>
            <person name="Duan Y."/>
            <person name="Cai W."/>
            <person name="Li H."/>
            <person name="Song F."/>
        </authorList>
    </citation>
    <scope>NUCLEOTIDE SEQUENCE</scope>
    <source>
        <strain evidence="1">Cailab_2023a</strain>
    </source>
</reference>
<gene>
    <name evidence="1" type="ORF">PYX00_011891</name>
</gene>
<accession>A0AAW2H8P0</accession>